<evidence type="ECO:0000313" key="3">
    <source>
        <dbReference type="Proteomes" id="UP001310594"/>
    </source>
</evidence>
<organism evidence="2 3">
    <name type="scientific">Elasticomyces elasticus</name>
    <dbReference type="NCBI Taxonomy" id="574655"/>
    <lineage>
        <taxon>Eukaryota</taxon>
        <taxon>Fungi</taxon>
        <taxon>Dikarya</taxon>
        <taxon>Ascomycota</taxon>
        <taxon>Pezizomycotina</taxon>
        <taxon>Dothideomycetes</taxon>
        <taxon>Dothideomycetidae</taxon>
        <taxon>Mycosphaerellales</taxon>
        <taxon>Teratosphaeriaceae</taxon>
        <taxon>Elasticomyces</taxon>
    </lineage>
</organism>
<feature type="region of interest" description="Disordered" evidence="1">
    <location>
        <begin position="266"/>
        <end position="437"/>
    </location>
</feature>
<comment type="caution">
    <text evidence="2">The sequence shown here is derived from an EMBL/GenBank/DDBJ whole genome shotgun (WGS) entry which is preliminary data.</text>
</comment>
<gene>
    <name evidence="2" type="ORF">LTR97_004783</name>
</gene>
<reference evidence="2" key="1">
    <citation type="submission" date="2023-08" db="EMBL/GenBank/DDBJ databases">
        <title>Black Yeasts Isolated from many extreme environments.</title>
        <authorList>
            <person name="Coleine C."/>
            <person name="Stajich J.E."/>
            <person name="Selbmann L."/>
        </authorList>
    </citation>
    <scope>NUCLEOTIDE SEQUENCE</scope>
    <source>
        <strain evidence="2">CCFEE 5810</strain>
    </source>
</reference>
<protein>
    <submittedName>
        <fullName evidence="2">Uncharacterized protein</fullName>
    </submittedName>
</protein>
<feature type="compositionally biased region" description="Low complexity" evidence="1">
    <location>
        <begin position="422"/>
        <end position="436"/>
    </location>
</feature>
<evidence type="ECO:0000313" key="2">
    <source>
        <dbReference type="EMBL" id="KAK5701965.1"/>
    </source>
</evidence>
<name>A0AAN7WM64_9PEZI</name>
<proteinExistence type="predicted"/>
<dbReference type="EMBL" id="JAVRQU010000006">
    <property type="protein sequence ID" value="KAK5701965.1"/>
    <property type="molecule type" value="Genomic_DNA"/>
</dbReference>
<feature type="compositionally biased region" description="Basic and acidic residues" evidence="1">
    <location>
        <begin position="344"/>
        <end position="359"/>
    </location>
</feature>
<evidence type="ECO:0000256" key="1">
    <source>
        <dbReference type="SAM" id="MobiDB-lite"/>
    </source>
</evidence>
<feature type="compositionally biased region" description="Low complexity" evidence="1">
    <location>
        <begin position="314"/>
        <end position="324"/>
    </location>
</feature>
<accession>A0AAN7WM64</accession>
<dbReference type="Proteomes" id="UP001310594">
    <property type="component" value="Unassembled WGS sequence"/>
</dbReference>
<feature type="compositionally biased region" description="Polar residues" evidence="1">
    <location>
        <begin position="276"/>
        <end position="285"/>
    </location>
</feature>
<dbReference type="AlphaFoldDB" id="A0AAN7WM64"/>
<feature type="compositionally biased region" description="Basic and acidic residues" evidence="1">
    <location>
        <begin position="391"/>
        <end position="403"/>
    </location>
</feature>
<feature type="compositionally biased region" description="Basic and acidic residues" evidence="1">
    <location>
        <begin position="366"/>
        <end position="381"/>
    </location>
</feature>
<sequence>MLDDNLPTFFLKPSSSGQKHQQNFFLSHHGSEPAPSYILQHVDPASPSQAHKNCYAAALSDAYNPDIVFGEVLARPGWTQPTLSQDEVRRNGGVAPPPQPVLQNEFVIQLYDPDQQVRVELREGKWGGSDSYEFSMPISTFRTPSASSLDRGQSDPASLAITPKVHFAWRKESKLGKDLTCFMTGRSTDAKEKKKSRRDPDIAIALWRSMRELTIYEPNLSRVDIEDPKGLELVLLLSAVVIKDLYFGNKDNMRETFNIANLASDRKLSGGGRKLSNPQQQQAYSMTGAPNPLHSHPPLPTSNEQKRTSLPRLQTTPPNATQQRRPPPPPMMPDPRAQWELDQETARLKAQSEAEARAEQRRRHDREKLDEAEAKRLQRQIEDEDRQARRKQTEVDRETERLRKLYGVPPIGHLPGPPPRPHSSSGRQHSSRQQQPYMQPIPQRARLDAVQQPPRMGSNGLYVQQQPPAAASSSALVMSGGNGNASRLDVSKPIKAKKSFFGLRSVSDDTAVEGSKLRKKGSTMW</sequence>